<dbReference type="OrthoDB" id="2004788at2"/>
<feature type="region of interest" description="Disordered" evidence="1">
    <location>
        <begin position="85"/>
        <end position="117"/>
    </location>
</feature>
<dbReference type="InterPro" id="IPR005543">
    <property type="entry name" value="PASTA_dom"/>
</dbReference>
<feature type="signal peptide" evidence="2">
    <location>
        <begin position="1"/>
        <end position="22"/>
    </location>
</feature>
<evidence type="ECO:0000313" key="4">
    <source>
        <dbReference type="EMBL" id="RJT88113.1"/>
    </source>
</evidence>
<comment type="caution">
    <text evidence="4">The sequence shown here is derived from an EMBL/GenBank/DDBJ whole genome shotgun (WGS) entry which is preliminary data.</text>
</comment>
<feature type="chain" id="PRO_5038863057" evidence="2">
    <location>
        <begin position="23"/>
        <end position="199"/>
    </location>
</feature>
<dbReference type="Pfam" id="PF03793">
    <property type="entry name" value="PASTA"/>
    <property type="match status" value="1"/>
</dbReference>
<feature type="domain" description="PASTA" evidence="3">
    <location>
        <begin position="19"/>
        <end position="86"/>
    </location>
</feature>
<evidence type="ECO:0000256" key="2">
    <source>
        <dbReference type="SAM" id="SignalP"/>
    </source>
</evidence>
<gene>
    <name evidence="4" type="ORF">D6T64_12040</name>
</gene>
<feature type="compositionally biased region" description="Low complexity" evidence="1">
    <location>
        <begin position="103"/>
        <end position="113"/>
    </location>
</feature>
<evidence type="ECO:0000256" key="1">
    <source>
        <dbReference type="SAM" id="MobiDB-lite"/>
    </source>
</evidence>
<dbReference type="Proteomes" id="UP000272015">
    <property type="component" value="Unassembled WGS sequence"/>
</dbReference>
<keyword evidence="2" id="KW-0732">Signal</keyword>
<reference evidence="4 5" key="1">
    <citation type="submission" date="2018-09" db="EMBL/GenBank/DDBJ databases">
        <title>Novel species of Cryobacterium.</title>
        <authorList>
            <person name="Liu Q."/>
            <person name="Xin Y.-H."/>
        </authorList>
    </citation>
    <scope>NUCLEOTIDE SEQUENCE [LARGE SCALE GENOMIC DNA]</scope>
    <source>
        <strain evidence="4 5">Hh39</strain>
    </source>
</reference>
<dbReference type="SMART" id="SM00740">
    <property type="entry name" value="PASTA"/>
    <property type="match status" value="1"/>
</dbReference>
<organism evidence="4 5">
    <name type="scientific">Cryobacterium melibiosiphilum</name>
    <dbReference type="NCBI Taxonomy" id="995039"/>
    <lineage>
        <taxon>Bacteria</taxon>
        <taxon>Bacillati</taxon>
        <taxon>Actinomycetota</taxon>
        <taxon>Actinomycetes</taxon>
        <taxon>Micrococcales</taxon>
        <taxon>Microbacteriaceae</taxon>
        <taxon>Cryobacterium</taxon>
    </lineage>
</organism>
<keyword evidence="5" id="KW-1185">Reference proteome</keyword>
<evidence type="ECO:0000313" key="5">
    <source>
        <dbReference type="Proteomes" id="UP000272015"/>
    </source>
</evidence>
<dbReference type="EMBL" id="QZVS01000085">
    <property type="protein sequence ID" value="RJT88113.1"/>
    <property type="molecule type" value="Genomic_DNA"/>
</dbReference>
<protein>
    <submittedName>
        <fullName evidence="4">PASTA domain-containing protein</fullName>
    </submittedName>
</protein>
<evidence type="ECO:0000259" key="3">
    <source>
        <dbReference type="PROSITE" id="PS51178"/>
    </source>
</evidence>
<dbReference type="PROSITE" id="PS51257">
    <property type="entry name" value="PROKAR_LIPOPROTEIN"/>
    <property type="match status" value="1"/>
</dbReference>
<accession>A0A3A5MMK0</accession>
<dbReference type="CDD" id="cd06577">
    <property type="entry name" value="PASTA_pknB"/>
    <property type="match status" value="1"/>
</dbReference>
<dbReference type="RefSeq" id="WP_119974921.1">
    <property type="nucleotide sequence ID" value="NZ_JBHSQA010000012.1"/>
</dbReference>
<name>A0A3A5MMK0_9MICO</name>
<dbReference type="Gene3D" id="3.30.10.20">
    <property type="match status" value="1"/>
</dbReference>
<proteinExistence type="predicted"/>
<sequence>MSKITLALAAATILLLTGCSSSVTVPDVAGMNGAEARDTLESAGFAVEWDADGLVLVASNWDAGATVPAAGESLDDGAEVVVSLSKPEAEPREVEEVEPTPEPTVEPAAPVQPSDNVTASGLTTGTAKAVCESTGDDSFPYGFNGSWTWDGTYQVVDDTIFLKASAKVTNQFDAEMSVTVECTVSGTDDAPGVDAFNTY</sequence>
<dbReference type="PROSITE" id="PS51178">
    <property type="entry name" value="PASTA"/>
    <property type="match status" value="1"/>
</dbReference>
<dbReference type="AlphaFoldDB" id="A0A3A5MMK0"/>